<dbReference type="Gene3D" id="2.130.10.10">
    <property type="entry name" value="YVTN repeat-like/Quinoprotein amine dehydrogenase"/>
    <property type="match status" value="1"/>
</dbReference>
<dbReference type="AlphaFoldDB" id="A0A0F9CS67"/>
<evidence type="ECO:0008006" key="2">
    <source>
        <dbReference type="Google" id="ProtNLM"/>
    </source>
</evidence>
<dbReference type="SUPFAM" id="SSF110296">
    <property type="entry name" value="Oligoxyloglucan reducing end-specific cellobiohydrolase"/>
    <property type="match status" value="1"/>
</dbReference>
<feature type="non-terminal residue" evidence="1">
    <location>
        <position position="132"/>
    </location>
</feature>
<organism evidence="1">
    <name type="scientific">marine sediment metagenome</name>
    <dbReference type="NCBI Taxonomy" id="412755"/>
    <lineage>
        <taxon>unclassified sequences</taxon>
        <taxon>metagenomes</taxon>
        <taxon>ecological metagenomes</taxon>
    </lineage>
</organism>
<accession>A0A0F9CS67</accession>
<name>A0A0F9CS67_9ZZZZ</name>
<sequence length="132" mass="14256">MKRTFGVGPYLLVAAAVVAMPAGAAGAGPKWQPVGLCGGGGLFNPSASPHQRQMMMVECDMGGRFISRDGGRSWGMIHRKQISSAVRGSPALFHPRRAGTIYALRGFQAADIHVSRDNGRSWRRLPDERQPK</sequence>
<comment type="caution">
    <text evidence="1">The sequence shown here is derived from an EMBL/GenBank/DDBJ whole genome shotgun (WGS) entry which is preliminary data.</text>
</comment>
<proteinExistence type="predicted"/>
<evidence type="ECO:0000313" key="1">
    <source>
        <dbReference type="EMBL" id="KKL52054.1"/>
    </source>
</evidence>
<gene>
    <name evidence="1" type="ORF">LCGC14_2289340</name>
</gene>
<protein>
    <recommendedName>
        <fullName evidence="2">Photosynthesis system II assembly factor Ycf48/Hcf136-like domain-containing protein</fullName>
    </recommendedName>
</protein>
<reference evidence="1" key="1">
    <citation type="journal article" date="2015" name="Nature">
        <title>Complex archaea that bridge the gap between prokaryotes and eukaryotes.</title>
        <authorList>
            <person name="Spang A."/>
            <person name="Saw J.H."/>
            <person name="Jorgensen S.L."/>
            <person name="Zaremba-Niedzwiedzka K."/>
            <person name="Martijn J."/>
            <person name="Lind A.E."/>
            <person name="van Eijk R."/>
            <person name="Schleper C."/>
            <person name="Guy L."/>
            <person name="Ettema T.J."/>
        </authorList>
    </citation>
    <scope>NUCLEOTIDE SEQUENCE</scope>
</reference>
<dbReference type="EMBL" id="LAZR01032029">
    <property type="protein sequence ID" value="KKL52054.1"/>
    <property type="molecule type" value="Genomic_DNA"/>
</dbReference>
<dbReference type="InterPro" id="IPR015943">
    <property type="entry name" value="WD40/YVTN_repeat-like_dom_sf"/>
</dbReference>